<dbReference type="CDD" id="cd06223">
    <property type="entry name" value="PRTases_typeI"/>
    <property type="match status" value="1"/>
</dbReference>
<evidence type="ECO:0000256" key="5">
    <source>
        <dbReference type="ARBA" id="ARBA00011738"/>
    </source>
</evidence>
<keyword evidence="9 12" id="KW-0808">Transferase</keyword>
<dbReference type="NCBIfam" id="TIGR01090">
    <property type="entry name" value="apt"/>
    <property type="match status" value="1"/>
</dbReference>
<accession>A0A2V0PB02</accession>
<dbReference type="AlphaFoldDB" id="A0A2V0PB02"/>
<evidence type="ECO:0000256" key="8">
    <source>
        <dbReference type="ARBA" id="ARBA00022676"/>
    </source>
</evidence>
<gene>
    <name evidence="12" type="ORF">Rsub_09499</name>
</gene>
<dbReference type="GO" id="GO:0006166">
    <property type="term" value="P:purine ribonucleoside salvage"/>
    <property type="evidence" value="ECO:0007669"/>
    <property type="project" value="UniProtKB-KW"/>
</dbReference>
<dbReference type="UniPathway" id="UPA00588">
    <property type="reaction ID" value="UER00646"/>
</dbReference>
<dbReference type="InterPro" id="IPR050120">
    <property type="entry name" value="Adenine_PRTase"/>
</dbReference>
<evidence type="ECO:0000313" key="12">
    <source>
        <dbReference type="EMBL" id="GBF97026.1"/>
    </source>
</evidence>
<evidence type="ECO:0000256" key="9">
    <source>
        <dbReference type="ARBA" id="ARBA00022679"/>
    </source>
</evidence>
<dbReference type="SUPFAM" id="SSF53271">
    <property type="entry name" value="PRTase-like"/>
    <property type="match status" value="1"/>
</dbReference>
<comment type="similarity">
    <text evidence="4">Belongs to the purine/pyrimidine phosphoribosyltransferase family.</text>
</comment>
<keyword evidence="10" id="KW-0660">Purine salvage</keyword>
<dbReference type="NCBIfam" id="NF002636">
    <property type="entry name" value="PRK02304.1-5"/>
    <property type="match status" value="1"/>
</dbReference>
<evidence type="ECO:0000313" key="13">
    <source>
        <dbReference type="Proteomes" id="UP000247498"/>
    </source>
</evidence>
<comment type="subcellular location">
    <subcellularLocation>
        <location evidence="2">Cytoplasm</location>
    </subcellularLocation>
</comment>
<keyword evidence="8 12" id="KW-0328">Glycosyltransferase</keyword>
<dbReference type="InParanoid" id="A0A2V0PB02"/>
<dbReference type="HAMAP" id="MF_00004">
    <property type="entry name" value="Aden_phosphoribosyltr"/>
    <property type="match status" value="1"/>
</dbReference>
<proteinExistence type="inferred from homology"/>
<dbReference type="Proteomes" id="UP000247498">
    <property type="component" value="Unassembled WGS sequence"/>
</dbReference>
<dbReference type="PANTHER" id="PTHR11776:SF7">
    <property type="entry name" value="PHOSPHORIBOSYLTRANSFERASE DOMAIN-CONTAINING PROTEIN"/>
    <property type="match status" value="1"/>
</dbReference>
<comment type="caution">
    <text evidence="12">The sequence shown here is derived from an EMBL/GenBank/DDBJ whole genome shotgun (WGS) entry which is preliminary data.</text>
</comment>
<comment type="subunit">
    <text evidence="5">Homodimer.</text>
</comment>
<dbReference type="FunCoup" id="A0A2V0PB02">
    <property type="interactions" value="1540"/>
</dbReference>
<dbReference type="NCBIfam" id="NF002634">
    <property type="entry name" value="PRK02304.1-3"/>
    <property type="match status" value="1"/>
</dbReference>
<evidence type="ECO:0000256" key="3">
    <source>
        <dbReference type="ARBA" id="ARBA00004659"/>
    </source>
</evidence>
<dbReference type="Gene3D" id="3.40.50.2020">
    <property type="match status" value="1"/>
</dbReference>
<evidence type="ECO:0000256" key="7">
    <source>
        <dbReference type="ARBA" id="ARBA00022490"/>
    </source>
</evidence>
<dbReference type="InterPro" id="IPR000836">
    <property type="entry name" value="PRTase_dom"/>
</dbReference>
<dbReference type="GO" id="GO:0044209">
    <property type="term" value="P:AMP salvage"/>
    <property type="evidence" value="ECO:0007669"/>
    <property type="project" value="UniProtKB-UniPathway"/>
</dbReference>
<evidence type="ECO:0000256" key="6">
    <source>
        <dbReference type="ARBA" id="ARBA00011893"/>
    </source>
</evidence>
<dbReference type="Pfam" id="PF00156">
    <property type="entry name" value="Pribosyltran"/>
    <property type="match status" value="1"/>
</dbReference>
<keyword evidence="7" id="KW-0963">Cytoplasm</keyword>
<comment type="pathway">
    <text evidence="3">Purine metabolism; AMP biosynthesis via salvage pathway; AMP from adenine: step 1/1.</text>
</comment>
<comment type="catalytic activity">
    <reaction evidence="1">
        <text>AMP + diphosphate = 5-phospho-alpha-D-ribose 1-diphosphate + adenine</text>
        <dbReference type="Rhea" id="RHEA:16609"/>
        <dbReference type="ChEBI" id="CHEBI:16708"/>
        <dbReference type="ChEBI" id="CHEBI:33019"/>
        <dbReference type="ChEBI" id="CHEBI:58017"/>
        <dbReference type="ChEBI" id="CHEBI:456215"/>
        <dbReference type="EC" id="2.4.2.7"/>
    </reaction>
</comment>
<evidence type="ECO:0000256" key="4">
    <source>
        <dbReference type="ARBA" id="ARBA00008391"/>
    </source>
</evidence>
<dbReference type="EMBL" id="BDRX01000091">
    <property type="protein sequence ID" value="GBF97026.1"/>
    <property type="molecule type" value="Genomic_DNA"/>
</dbReference>
<dbReference type="GO" id="GO:0003999">
    <property type="term" value="F:adenine phosphoribosyltransferase activity"/>
    <property type="evidence" value="ECO:0007669"/>
    <property type="project" value="UniProtKB-EC"/>
</dbReference>
<organism evidence="12 13">
    <name type="scientific">Raphidocelis subcapitata</name>
    <dbReference type="NCBI Taxonomy" id="307507"/>
    <lineage>
        <taxon>Eukaryota</taxon>
        <taxon>Viridiplantae</taxon>
        <taxon>Chlorophyta</taxon>
        <taxon>core chlorophytes</taxon>
        <taxon>Chlorophyceae</taxon>
        <taxon>CS clade</taxon>
        <taxon>Sphaeropleales</taxon>
        <taxon>Selenastraceae</taxon>
        <taxon>Raphidocelis</taxon>
    </lineage>
</organism>
<evidence type="ECO:0000259" key="11">
    <source>
        <dbReference type="Pfam" id="PF00156"/>
    </source>
</evidence>
<evidence type="ECO:0000256" key="1">
    <source>
        <dbReference type="ARBA" id="ARBA00000868"/>
    </source>
</evidence>
<protein>
    <recommendedName>
        <fullName evidence="6">adenine phosphoribosyltransferase</fullName>
        <ecNumber evidence="6">2.4.2.7</ecNumber>
    </recommendedName>
</protein>
<dbReference type="InterPro" id="IPR029057">
    <property type="entry name" value="PRTase-like"/>
</dbReference>
<evidence type="ECO:0000256" key="2">
    <source>
        <dbReference type="ARBA" id="ARBA00004496"/>
    </source>
</evidence>
<evidence type="ECO:0000256" key="10">
    <source>
        <dbReference type="ARBA" id="ARBA00022726"/>
    </source>
</evidence>
<dbReference type="EC" id="2.4.2.7" evidence="6"/>
<dbReference type="GO" id="GO:0006168">
    <property type="term" value="P:adenine salvage"/>
    <property type="evidence" value="ECO:0007669"/>
    <property type="project" value="InterPro"/>
</dbReference>
<name>A0A2V0PB02_9CHLO</name>
<feature type="domain" description="Phosphoribosyltransferase" evidence="11">
    <location>
        <begin position="61"/>
        <end position="167"/>
    </location>
</feature>
<dbReference type="GO" id="GO:0005829">
    <property type="term" value="C:cytosol"/>
    <property type="evidence" value="ECO:0007669"/>
    <property type="project" value="TreeGrafter"/>
</dbReference>
<dbReference type="InterPro" id="IPR005764">
    <property type="entry name" value="Ade_phspho_trans"/>
</dbReference>
<dbReference type="STRING" id="307507.A0A2V0PB02"/>
<reference evidence="12 13" key="1">
    <citation type="journal article" date="2018" name="Sci. Rep.">
        <title>Raphidocelis subcapitata (=Pseudokirchneriella subcapitata) provides an insight into genome evolution and environmental adaptations in the Sphaeropleales.</title>
        <authorList>
            <person name="Suzuki S."/>
            <person name="Yamaguchi H."/>
            <person name="Nakajima N."/>
            <person name="Kawachi M."/>
        </authorList>
    </citation>
    <scope>NUCLEOTIDE SEQUENCE [LARGE SCALE GENOMIC DNA]</scope>
    <source>
        <strain evidence="12 13">NIES-35</strain>
    </source>
</reference>
<sequence>MAAVSAEAKKAAIAGAIREIPDFPKKGIMFQDVSTLLLDPVAFQYAIDLLVERYRGMDVQCIAGFEARGFVFGPPVALALKVPFVMLRKPGKLPGETVGEEYITEYSTDRIEIHTGAVKPGQRVVLVDDLVATGGTLLAGANLVRKVGGVVVEAACVIELPSLHGRKKLGDLPLYTLIDIDVDE</sequence>
<dbReference type="PANTHER" id="PTHR11776">
    <property type="entry name" value="ADENINE PHOSPHORIBOSYLTRANSFERASE"/>
    <property type="match status" value="1"/>
</dbReference>
<keyword evidence="13" id="KW-1185">Reference proteome</keyword>
<dbReference type="OrthoDB" id="363185at2759"/>
<dbReference type="FunFam" id="3.40.50.2020:FF:000021">
    <property type="entry name" value="Adenine phosphoribosyltransferase"/>
    <property type="match status" value="1"/>
</dbReference>